<dbReference type="PANTHER" id="PTHR46050:SF7">
    <property type="entry name" value="TETRATRICOPEPTIDE REPEAT (TPR)-LIKE SUPERFAMILY PROTEIN"/>
    <property type="match status" value="1"/>
</dbReference>
<evidence type="ECO:0000256" key="1">
    <source>
        <dbReference type="PROSITE-ProRule" id="PRU00339"/>
    </source>
</evidence>
<feature type="compositionally biased region" description="Basic and acidic residues" evidence="2">
    <location>
        <begin position="68"/>
        <end position="77"/>
    </location>
</feature>
<feature type="region of interest" description="Disordered" evidence="2">
    <location>
        <begin position="1"/>
        <end position="139"/>
    </location>
</feature>
<dbReference type="PROSITE" id="PS50005">
    <property type="entry name" value="TPR"/>
    <property type="match status" value="1"/>
</dbReference>
<comment type="caution">
    <text evidence="3">The sequence shown here is derived from an EMBL/GenBank/DDBJ whole genome shotgun (WGS) entry which is preliminary data.</text>
</comment>
<dbReference type="Proteomes" id="UP000245207">
    <property type="component" value="Unassembled WGS sequence"/>
</dbReference>
<organism evidence="3 4">
    <name type="scientific">Artemisia annua</name>
    <name type="common">Sweet wormwood</name>
    <dbReference type="NCBI Taxonomy" id="35608"/>
    <lineage>
        <taxon>Eukaryota</taxon>
        <taxon>Viridiplantae</taxon>
        <taxon>Streptophyta</taxon>
        <taxon>Embryophyta</taxon>
        <taxon>Tracheophyta</taxon>
        <taxon>Spermatophyta</taxon>
        <taxon>Magnoliopsida</taxon>
        <taxon>eudicotyledons</taxon>
        <taxon>Gunneridae</taxon>
        <taxon>Pentapetalae</taxon>
        <taxon>asterids</taxon>
        <taxon>campanulids</taxon>
        <taxon>Asterales</taxon>
        <taxon>Asteraceae</taxon>
        <taxon>Asteroideae</taxon>
        <taxon>Anthemideae</taxon>
        <taxon>Artemisiinae</taxon>
        <taxon>Artemisia</taxon>
    </lineage>
</organism>
<keyword evidence="1" id="KW-0802">TPR repeat</keyword>
<dbReference type="GO" id="GO:0005737">
    <property type="term" value="C:cytoplasm"/>
    <property type="evidence" value="ECO:0007669"/>
    <property type="project" value="TreeGrafter"/>
</dbReference>
<proteinExistence type="predicted"/>
<dbReference type="InterPro" id="IPR044534">
    <property type="entry name" value="TTL1-4"/>
</dbReference>
<dbReference type="SUPFAM" id="SSF48452">
    <property type="entry name" value="TPR-like"/>
    <property type="match status" value="2"/>
</dbReference>
<feature type="compositionally biased region" description="Polar residues" evidence="2">
    <location>
        <begin position="119"/>
        <end position="129"/>
    </location>
</feature>
<feature type="compositionally biased region" description="Polar residues" evidence="2">
    <location>
        <begin position="168"/>
        <end position="180"/>
    </location>
</feature>
<dbReference type="InterPro" id="IPR019734">
    <property type="entry name" value="TPR_rpt"/>
</dbReference>
<dbReference type="Pfam" id="PF13432">
    <property type="entry name" value="TPR_16"/>
    <property type="match status" value="1"/>
</dbReference>
<protein>
    <submittedName>
        <fullName evidence="3">Tetratricopeptide repeat (TPR)-like superfamily protein</fullName>
    </submittedName>
</protein>
<reference evidence="3 4" key="1">
    <citation type="journal article" date="2018" name="Mol. Plant">
        <title>The genome of Artemisia annua provides insight into the evolution of Asteraceae family and artemisinin biosynthesis.</title>
        <authorList>
            <person name="Shen Q."/>
            <person name="Zhang L."/>
            <person name="Liao Z."/>
            <person name="Wang S."/>
            <person name="Yan T."/>
            <person name="Shi P."/>
            <person name="Liu M."/>
            <person name="Fu X."/>
            <person name="Pan Q."/>
            <person name="Wang Y."/>
            <person name="Lv Z."/>
            <person name="Lu X."/>
            <person name="Zhang F."/>
            <person name="Jiang W."/>
            <person name="Ma Y."/>
            <person name="Chen M."/>
            <person name="Hao X."/>
            <person name="Li L."/>
            <person name="Tang Y."/>
            <person name="Lv G."/>
            <person name="Zhou Y."/>
            <person name="Sun X."/>
            <person name="Brodelius P.E."/>
            <person name="Rose J.K.C."/>
            <person name="Tang K."/>
        </authorList>
    </citation>
    <scope>NUCLEOTIDE SEQUENCE [LARGE SCALE GENOMIC DNA]</scope>
    <source>
        <strain evidence="4">cv. Huhao1</strain>
        <tissue evidence="3">Leaf</tissue>
    </source>
</reference>
<dbReference type="OrthoDB" id="2335338at2759"/>
<dbReference type="PANTHER" id="PTHR46050">
    <property type="entry name" value="TPR REPEAT-CONTAINING THIOREDOXIN"/>
    <property type="match status" value="1"/>
</dbReference>
<dbReference type="Gene3D" id="1.25.40.10">
    <property type="entry name" value="Tetratricopeptide repeat domain"/>
    <property type="match status" value="1"/>
</dbReference>
<accession>A0A2U1PH11</accession>
<sequence length="574" mass="63901">MADSASKHGCGVFSAVFGRRARRSVSTSSLPNVDVPEVLKSTSNQKSDSRRRNGSDGAFSDYSSTTEEPQRNGDRIISRPSPNHKRKVTPPVYVQPQQEKVKKTAPDVKVGSAGPKIGQNGQQHFQNYNRNKRVPQGSTGISGELEAMIDEQRSAYAGNMKVYGNLGNLRQGNSNNANNKPKTEPDERSVPNGMGNITRKPSKESHTPTKPNSYCRALSTRMDPEQLKIMGNEDYKNGRFAEALSLYDAAIFLDPEKASYRSNKSAALTSLGRLLEAVFEAREAIRIEPSYERAHNRLATLYLRLGDPDQTMRHYKQAGSEADPDLIIKAKKLQVLIKRCNEARKLKDWNKLLKETILAISAGADSALQIYTLKAEALIKLHRHHEADQVLSNAPKFEEEDCTKFYGPVCHANLLVVQAQVDLAAGRIDEALEASQMAEKMDSNNKDVNTMLLRIKAVMDSRSKGNELFKAAKYSEACVAYGEGLYNDSFNSVLLCNRAACRTKLGQFEKAIDDCDMALNIRPSYSKARLRRADCYAKLGKWQASIDDYEVLTREAPENEEVSKALKEAKEKLK</sequence>
<dbReference type="InterPro" id="IPR011990">
    <property type="entry name" value="TPR-like_helical_dom_sf"/>
</dbReference>
<dbReference type="EMBL" id="PKPP01001165">
    <property type="protein sequence ID" value="PWA85048.1"/>
    <property type="molecule type" value="Genomic_DNA"/>
</dbReference>
<evidence type="ECO:0000256" key="2">
    <source>
        <dbReference type="SAM" id="MobiDB-lite"/>
    </source>
</evidence>
<evidence type="ECO:0000313" key="3">
    <source>
        <dbReference type="EMBL" id="PWA85048.1"/>
    </source>
</evidence>
<keyword evidence="4" id="KW-1185">Reference proteome</keyword>
<dbReference type="STRING" id="35608.A0A2U1PH11"/>
<evidence type="ECO:0000313" key="4">
    <source>
        <dbReference type="Proteomes" id="UP000245207"/>
    </source>
</evidence>
<feature type="repeat" description="TPR" evidence="1">
    <location>
        <begin position="224"/>
        <end position="257"/>
    </location>
</feature>
<feature type="region of interest" description="Disordered" evidence="2">
    <location>
        <begin position="167"/>
        <end position="216"/>
    </location>
</feature>
<dbReference type="AlphaFoldDB" id="A0A2U1PH11"/>
<gene>
    <name evidence="3" type="ORF">CTI12_AA154840</name>
</gene>
<dbReference type="SMART" id="SM00028">
    <property type="entry name" value="TPR"/>
    <property type="match status" value="8"/>
</dbReference>
<name>A0A2U1PH11_ARTAN</name>
<dbReference type="Pfam" id="PF00515">
    <property type="entry name" value="TPR_1"/>
    <property type="match status" value="1"/>
</dbReference>